<feature type="transmembrane region" description="Helical" evidence="7">
    <location>
        <begin position="118"/>
        <end position="136"/>
    </location>
</feature>
<evidence type="ECO:0000313" key="9">
    <source>
        <dbReference type="EMBL" id="KAA2266474.1"/>
    </source>
</evidence>
<dbReference type="GO" id="GO:0005886">
    <property type="term" value="C:plasma membrane"/>
    <property type="evidence" value="ECO:0007669"/>
    <property type="project" value="UniProtKB-SubCell"/>
</dbReference>
<keyword evidence="4 7" id="KW-0812">Transmembrane</keyword>
<reference evidence="9 10" key="1">
    <citation type="submission" date="2019-09" db="EMBL/GenBank/DDBJ databases">
        <title>Goodfellowia gen. nov., a new genus of the Pseudonocardineae related to Actinoalloteichus, containing Goodfellowia coeruleoviolacea gen. nov., comb. nov. gen. nov., comb. nov.</title>
        <authorList>
            <person name="Labeda D."/>
        </authorList>
    </citation>
    <scope>NUCLEOTIDE SEQUENCE [LARGE SCALE GENOMIC DNA]</scope>
    <source>
        <strain evidence="9 10">AN110305</strain>
    </source>
</reference>
<proteinExistence type="inferred from homology"/>
<accession>A0A5B2XUI4</accession>
<feature type="transmembrane region" description="Helical" evidence="7">
    <location>
        <begin position="315"/>
        <end position="334"/>
    </location>
</feature>
<dbReference type="Pfam" id="PF19053">
    <property type="entry name" value="EccD"/>
    <property type="match status" value="1"/>
</dbReference>
<feature type="transmembrane region" description="Helical" evidence="7">
    <location>
        <begin position="197"/>
        <end position="219"/>
    </location>
</feature>
<organism evidence="9 10">
    <name type="scientific">Solihabitans fulvus</name>
    <dbReference type="NCBI Taxonomy" id="1892852"/>
    <lineage>
        <taxon>Bacteria</taxon>
        <taxon>Bacillati</taxon>
        <taxon>Actinomycetota</taxon>
        <taxon>Actinomycetes</taxon>
        <taxon>Pseudonocardiales</taxon>
        <taxon>Pseudonocardiaceae</taxon>
        <taxon>Solihabitans</taxon>
    </lineage>
</organism>
<dbReference type="Proteomes" id="UP000323454">
    <property type="component" value="Unassembled WGS sequence"/>
</dbReference>
<keyword evidence="10" id="KW-1185">Reference proteome</keyword>
<feature type="transmembrane region" description="Helical" evidence="7">
    <location>
        <begin position="226"/>
        <end position="248"/>
    </location>
</feature>
<feature type="domain" description="EccD-like transmembrane" evidence="8">
    <location>
        <begin position="115"/>
        <end position="454"/>
    </location>
</feature>
<dbReference type="RefSeq" id="WP_149847580.1">
    <property type="nucleotide sequence ID" value="NZ_VUOB01000002.1"/>
</dbReference>
<dbReference type="InterPro" id="IPR024962">
    <property type="entry name" value="YukD-like"/>
</dbReference>
<keyword evidence="3" id="KW-1003">Cell membrane</keyword>
<feature type="transmembrane region" description="Helical" evidence="7">
    <location>
        <begin position="254"/>
        <end position="276"/>
    </location>
</feature>
<comment type="similarity">
    <text evidence="2">Belongs to the EccD/Snm4 family.</text>
</comment>
<dbReference type="NCBIfam" id="TIGR03920">
    <property type="entry name" value="T7SS_EccD"/>
    <property type="match status" value="1"/>
</dbReference>
<name>A0A5B2XUI4_9PSEU</name>
<dbReference type="Pfam" id="PF08817">
    <property type="entry name" value="YukD"/>
    <property type="match status" value="1"/>
</dbReference>
<comment type="subcellular location">
    <subcellularLocation>
        <location evidence="1">Cell membrane</location>
        <topology evidence="1">Multi-pass membrane protein</topology>
    </subcellularLocation>
</comment>
<evidence type="ECO:0000313" key="10">
    <source>
        <dbReference type="Proteomes" id="UP000323454"/>
    </source>
</evidence>
<dbReference type="EMBL" id="VUOB01000002">
    <property type="protein sequence ID" value="KAA2266474.1"/>
    <property type="molecule type" value="Genomic_DNA"/>
</dbReference>
<dbReference type="OrthoDB" id="4775372at2"/>
<dbReference type="Gene3D" id="3.10.20.90">
    <property type="entry name" value="Phosphatidylinositol 3-kinase Catalytic Subunit, Chain A, domain 1"/>
    <property type="match status" value="1"/>
</dbReference>
<reference evidence="9 10" key="2">
    <citation type="submission" date="2019-09" db="EMBL/GenBank/DDBJ databases">
        <authorList>
            <person name="Jin C."/>
        </authorList>
    </citation>
    <scope>NUCLEOTIDE SEQUENCE [LARGE SCALE GENOMIC DNA]</scope>
    <source>
        <strain evidence="9 10">AN110305</strain>
    </source>
</reference>
<evidence type="ECO:0000259" key="8">
    <source>
        <dbReference type="Pfam" id="PF19053"/>
    </source>
</evidence>
<evidence type="ECO:0000256" key="4">
    <source>
        <dbReference type="ARBA" id="ARBA00022692"/>
    </source>
</evidence>
<keyword evidence="6 7" id="KW-0472">Membrane</keyword>
<evidence type="ECO:0000256" key="5">
    <source>
        <dbReference type="ARBA" id="ARBA00022989"/>
    </source>
</evidence>
<feature type="transmembrane region" description="Helical" evidence="7">
    <location>
        <begin position="340"/>
        <end position="355"/>
    </location>
</feature>
<evidence type="ECO:0000256" key="2">
    <source>
        <dbReference type="ARBA" id="ARBA00006162"/>
    </source>
</evidence>
<evidence type="ECO:0000256" key="7">
    <source>
        <dbReference type="SAM" id="Phobius"/>
    </source>
</evidence>
<gene>
    <name evidence="9" type="primary">eccD</name>
    <name evidence="9" type="ORF">F0L68_01635</name>
</gene>
<feature type="transmembrane region" description="Helical" evidence="7">
    <location>
        <begin position="142"/>
        <end position="162"/>
    </location>
</feature>
<dbReference type="InterPro" id="IPR044049">
    <property type="entry name" value="EccD_transm"/>
</dbReference>
<feature type="transmembrane region" description="Helical" evidence="7">
    <location>
        <begin position="367"/>
        <end position="386"/>
    </location>
</feature>
<feature type="transmembrane region" description="Helical" evidence="7">
    <location>
        <begin position="432"/>
        <end position="452"/>
    </location>
</feature>
<dbReference type="AlphaFoldDB" id="A0A5B2XUI4"/>
<feature type="transmembrane region" description="Helical" evidence="7">
    <location>
        <begin position="174"/>
        <end position="191"/>
    </location>
</feature>
<evidence type="ECO:0000256" key="3">
    <source>
        <dbReference type="ARBA" id="ARBA00022475"/>
    </source>
</evidence>
<feature type="transmembrane region" description="Helical" evidence="7">
    <location>
        <begin position="392"/>
        <end position="411"/>
    </location>
</feature>
<dbReference type="InterPro" id="IPR006707">
    <property type="entry name" value="T7SS_EccD"/>
</dbReference>
<dbReference type="PIRSF" id="PIRSF017804">
    <property type="entry name" value="Secretion_EccD1"/>
    <property type="match status" value="1"/>
</dbReference>
<comment type="caution">
    <text evidence="9">The sequence shown here is derived from an EMBL/GenBank/DDBJ whole genome shotgun (WGS) entry which is preliminary data.</text>
</comment>
<evidence type="ECO:0000256" key="6">
    <source>
        <dbReference type="ARBA" id="ARBA00023136"/>
    </source>
</evidence>
<keyword evidence="5 7" id="KW-1133">Transmembrane helix</keyword>
<sequence length="457" mass="46104">MISSARRVTVVTPLARVDVALPVQSTLAELVPQLVRLSGAETQAPSDSPGWVLTRLGGPPLPPGLTVNGAGVRDGEVLYLGPRERHVTPLLFDDVVDAIASAAGTRAGAWTPRVARRAGIGAAVTLFLGATLLLLAGTSGSLVAPLGFGAFALVLLLGGGALGRAYGDADSGAACAVAGLVAALLAGMTALPPHTAWPIATGPLAAGLAAVTVYGVLAAVVVADRLAWFSAVSAAAGLGAIASAVVLLTDVTSAGAAAGLAAVATALSAVAPMISLRLSRMPLPRVPADMDSFRAEEGPTLGQDVLDQTSVAERVLAGLLSAFGVVVFGCVMVLLRDDSPWQAALAGALGVAWLLRSRSYAGTAQRIALVAVGLAVLARLGLWLALRGDRVVVFGSVLAIAVAAVVCLLYANRVVRGRKSPYWARLMDIAEFLSLIALLPIVGVVVGIYDAVRGAVG</sequence>
<protein>
    <submittedName>
        <fullName evidence="9">Type VII secretion integral membrane protein EccD</fullName>
    </submittedName>
</protein>
<evidence type="ECO:0000256" key="1">
    <source>
        <dbReference type="ARBA" id="ARBA00004651"/>
    </source>
</evidence>